<accession>A0A1L9Q090</accession>
<reference evidence="3" key="1">
    <citation type="journal article" date="2017" name="Genome Biol.">
        <title>Comparative genomics reveals high biological diversity and specific adaptations in the industrially and medically important fungal genus Aspergillus.</title>
        <authorList>
            <person name="de Vries R.P."/>
            <person name="Riley R."/>
            <person name="Wiebenga A."/>
            <person name="Aguilar-Osorio G."/>
            <person name="Amillis S."/>
            <person name="Uchima C.A."/>
            <person name="Anderluh G."/>
            <person name="Asadollahi M."/>
            <person name="Askin M."/>
            <person name="Barry K."/>
            <person name="Battaglia E."/>
            <person name="Bayram O."/>
            <person name="Benocci T."/>
            <person name="Braus-Stromeyer S.A."/>
            <person name="Caldana C."/>
            <person name="Canovas D."/>
            <person name="Cerqueira G.C."/>
            <person name="Chen F."/>
            <person name="Chen W."/>
            <person name="Choi C."/>
            <person name="Clum A."/>
            <person name="Dos Santos R.A."/>
            <person name="Damasio A.R."/>
            <person name="Diallinas G."/>
            <person name="Emri T."/>
            <person name="Fekete E."/>
            <person name="Flipphi M."/>
            <person name="Freyberg S."/>
            <person name="Gallo A."/>
            <person name="Gournas C."/>
            <person name="Habgood R."/>
            <person name="Hainaut M."/>
            <person name="Harispe M.L."/>
            <person name="Henrissat B."/>
            <person name="Hilden K.S."/>
            <person name="Hope R."/>
            <person name="Hossain A."/>
            <person name="Karabika E."/>
            <person name="Karaffa L."/>
            <person name="Karanyi Z."/>
            <person name="Krasevec N."/>
            <person name="Kuo A."/>
            <person name="Kusch H."/>
            <person name="LaButti K."/>
            <person name="Lagendijk E.L."/>
            <person name="Lapidus A."/>
            <person name="Levasseur A."/>
            <person name="Lindquist E."/>
            <person name="Lipzen A."/>
            <person name="Logrieco A.F."/>
            <person name="MacCabe A."/>
            <person name="Maekelae M.R."/>
            <person name="Malavazi I."/>
            <person name="Melin P."/>
            <person name="Meyer V."/>
            <person name="Mielnichuk N."/>
            <person name="Miskei M."/>
            <person name="Molnar A.P."/>
            <person name="Mule G."/>
            <person name="Ngan C.Y."/>
            <person name="Orejas M."/>
            <person name="Orosz E."/>
            <person name="Ouedraogo J.P."/>
            <person name="Overkamp K.M."/>
            <person name="Park H.-S."/>
            <person name="Perrone G."/>
            <person name="Piumi F."/>
            <person name="Punt P.J."/>
            <person name="Ram A.F."/>
            <person name="Ramon A."/>
            <person name="Rauscher S."/>
            <person name="Record E."/>
            <person name="Riano-Pachon D.M."/>
            <person name="Robert V."/>
            <person name="Roehrig J."/>
            <person name="Ruller R."/>
            <person name="Salamov A."/>
            <person name="Salih N.S."/>
            <person name="Samson R.A."/>
            <person name="Sandor E."/>
            <person name="Sanguinetti M."/>
            <person name="Schuetze T."/>
            <person name="Sepcic K."/>
            <person name="Shelest E."/>
            <person name="Sherlock G."/>
            <person name="Sophianopoulou V."/>
            <person name="Squina F.M."/>
            <person name="Sun H."/>
            <person name="Susca A."/>
            <person name="Todd R.B."/>
            <person name="Tsang A."/>
            <person name="Unkles S.E."/>
            <person name="van de Wiele N."/>
            <person name="van Rossen-Uffink D."/>
            <person name="Oliveira J.V."/>
            <person name="Vesth T.C."/>
            <person name="Visser J."/>
            <person name="Yu J.-H."/>
            <person name="Zhou M."/>
            <person name="Andersen M.R."/>
            <person name="Archer D.B."/>
            <person name="Baker S.E."/>
            <person name="Benoit I."/>
            <person name="Brakhage A.A."/>
            <person name="Braus G.H."/>
            <person name="Fischer R."/>
            <person name="Frisvad J.C."/>
            <person name="Goldman G.H."/>
            <person name="Houbraken J."/>
            <person name="Oakley B."/>
            <person name="Pocsi I."/>
            <person name="Scazzocchio C."/>
            <person name="Seiboth B."/>
            <person name="vanKuyk P.A."/>
            <person name="Wortman J."/>
            <person name="Dyer P.S."/>
            <person name="Grigoriev I.V."/>
        </authorList>
    </citation>
    <scope>NUCLEOTIDE SEQUENCE [LARGE SCALE GENOMIC DNA]</scope>
    <source>
        <strain evidence="3">CBS 583.65</strain>
    </source>
</reference>
<organism evidence="2 3">
    <name type="scientific">Aspergillus versicolor CBS 583.65</name>
    <dbReference type="NCBI Taxonomy" id="1036611"/>
    <lineage>
        <taxon>Eukaryota</taxon>
        <taxon>Fungi</taxon>
        <taxon>Dikarya</taxon>
        <taxon>Ascomycota</taxon>
        <taxon>Pezizomycotina</taxon>
        <taxon>Eurotiomycetes</taxon>
        <taxon>Eurotiomycetidae</taxon>
        <taxon>Eurotiales</taxon>
        <taxon>Aspergillaceae</taxon>
        <taxon>Aspergillus</taxon>
        <taxon>Aspergillus subgen. Nidulantes</taxon>
    </lineage>
</organism>
<dbReference type="Proteomes" id="UP000184073">
    <property type="component" value="Unassembled WGS sequence"/>
</dbReference>
<feature type="compositionally biased region" description="Basic and acidic residues" evidence="1">
    <location>
        <begin position="20"/>
        <end position="35"/>
    </location>
</feature>
<sequence length="51" mass="5894">MRVSLARSSNWGFTISSSPTRDRVNPGKKCQDGERQVVSGRRMNEEHELFR</sequence>
<feature type="compositionally biased region" description="Polar residues" evidence="1">
    <location>
        <begin position="1"/>
        <end position="19"/>
    </location>
</feature>
<evidence type="ECO:0000313" key="3">
    <source>
        <dbReference type="Proteomes" id="UP000184073"/>
    </source>
</evidence>
<proteinExistence type="predicted"/>
<dbReference type="AlphaFoldDB" id="A0A1L9Q090"/>
<dbReference type="GeneID" id="63729068"/>
<gene>
    <name evidence="2" type="ORF">ASPVEDRAFT_46460</name>
</gene>
<feature type="compositionally biased region" description="Basic and acidic residues" evidence="1">
    <location>
        <begin position="42"/>
        <end position="51"/>
    </location>
</feature>
<keyword evidence="3" id="KW-1185">Reference proteome</keyword>
<evidence type="ECO:0000256" key="1">
    <source>
        <dbReference type="SAM" id="MobiDB-lite"/>
    </source>
</evidence>
<dbReference type="VEuPathDB" id="FungiDB:ASPVEDRAFT_46460"/>
<dbReference type="RefSeq" id="XP_040672844.1">
    <property type="nucleotide sequence ID" value="XM_040813557.1"/>
</dbReference>
<evidence type="ECO:0000313" key="2">
    <source>
        <dbReference type="EMBL" id="OJJ07082.1"/>
    </source>
</evidence>
<protein>
    <submittedName>
        <fullName evidence="2">Uncharacterized protein</fullName>
    </submittedName>
</protein>
<dbReference type="EMBL" id="KV878136">
    <property type="protein sequence ID" value="OJJ07082.1"/>
    <property type="molecule type" value="Genomic_DNA"/>
</dbReference>
<name>A0A1L9Q090_ASPVE</name>
<feature type="region of interest" description="Disordered" evidence="1">
    <location>
        <begin position="1"/>
        <end position="51"/>
    </location>
</feature>